<keyword evidence="1" id="KW-0812">Transmembrane</keyword>
<keyword evidence="1" id="KW-0472">Membrane</keyword>
<reference evidence="2 3" key="1">
    <citation type="submission" date="2019-02" db="EMBL/GenBank/DDBJ databases">
        <title>Pedobacter sp. RP-3-11 sp. nov., isolated from Arctic soil.</title>
        <authorList>
            <person name="Dahal R.H."/>
        </authorList>
    </citation>
    <scope>NUCLEOTIDE SEQUENCE [LARGE SCALE GENOMIC DNA]</scope>
    <source>
        <strain evidence="2 3">RP-3-11</strain>
    </source>
</reference>
<dbReference type="RefSeq" id="WP_131557589.1">
    <property type="nucleotide sequence ID" value="NZ_SJSN01000005.1"/>
</dbReference>
<sequence>MKEAILYTLKICITTFAVTVPVTMAIGIGYISLMMALNPSNFNFSFNLGFIDVAVFTAITALFILFKLNKTASNKKQNDKNNLLRQAFVPIFIFILYLLIAGKLQGVPIDNFLFSYSPMFVIMFFCMKLFPLYTENLFLSNENNELPTSAQ</sequence>
<dbReference type="OrthoDB" id="796629at2"/>
<proteinExistence type="predicted"/>
<dbReference type="Proteomes" id="UP000291485">
    <property type="component" value="Unassembled WGS sequence"/>
</dbReference>
<dbReference type="EMBL" id="SJSN01000005">
    <property type="protein sequence ID" value="TCD10880.1"/>
    <property type="molecule type" value="Genomic_DNA"/>
</dbReference>
<feature type="transmembrane region" description="Helical" evidence="1">
    <location>
        <begin position="44"/>
        <end position="66"/>
    </location>
</feature>
<evidence type="ECO:0000256" key="1">
    <source>
        <dbReference type="SAM" id="Phobius"/>
    </source>
</evidence>
<name>A0A4R0P634_9SPHI</name>
<accession>A0A4R0P634</accession>
<gene>
    <name evidence="2" type="ORF">EZ449_08350</name>
</gene>
<dbReference type="AlphaFoldDB" id="A0A4R0P634"/>
<feature type="transmembrane region" description="Helical" evidence="1">
    <location>
        <begin position="112"/>
        <end position="130"/>
    </location>
</feature>
<feature type="transmembrane region" description="Helical" evidence="1">
    <location>
        <begin position="7"/>
        <end position="32"/>
    </location>
</feature>
<feature type="transmembrane region" description="Helical" evidence="1">
    <location>
        <begin position="87"/>
        <end position="106"/>
    </location>
</feature>
<organism evidence="2 3">
    <name type="scientific">Pedobacter frigidisoli</name>
    <dbReference type="NCBI Taxonomy" id="2530455"/>
    <lineage>
        <taxon>Bacteria</taxon>
        <taxon>Pseudomonadati</taxon>
        <taxon>Bacteroidota</taxon>
        <taxon>Sphingobacteriia</taxon>
        <taxon>Sphingobacteriales</taxon>
        <taxon>Sphingobacteriaceae</taxon>
        <taxon>Pedobacter</taxon>
    </lineage>
</organism>
<comment type="caution">
    <text evidence="2">The sequence shown here is derived from an EMBL/GenBank/DDBJ whole genome shotgun (WGS) entry which is preliminary data.</text>
</comment>
<keyword evidence="1" id="KW-1133">Transmembrane helix</keyword>
<protein>
    <submittedName>
        <fullName evidence="2">Uncharacterized protein</fullName>
    </submittedName>
</protein>
<evidence type="ECO:0000313" key="2">
    <source>
        <dbReference type="EMBL" id="TCD10880.1"/>
    </source>
</evidence>
<keyword evidence="3" id="KW-1185">Reference proteome</keyword>
<evidence type="ECO:0000313" key="3">
    <source>
        <dbReference type="Proteomes" id="UP000291485"/>
    </source>
</evidence>